<dbReference type="Gene3D" id="6.10.250.1450">
    <property type="match status" value="1"/>
</dbReference>
<dbReference type="GO" id="GO:0008137">
    <property type="term" value="F:NADH dehydrogenase (ubiquinone) activity"/>
    <property type="evidence" value="ECO:0007669"/>
    <property type="project" value="InterPro"/>
</dbReference>
<dbReference type="InterPro" id="IPR036249">
    <property type="entry name" value="Thioredoxin-like_sf"/>
</dbReference>
<evidence type="ECO:0000256" key="4">
    <source>
        <dbReference type="ARBA" id="ARBA00023004"/>
    </source>
</evidence>
<accession>X0Z7W6</accession>
<dbReference type="Gene3D" id="1.20.1440.230">
    <property type="entry name" value="NADH-ubiquinone oxidoreductase 51kDa subunit, iron-sulphur binding domain"/>
    <property type="match status" value="1"/>
</dbReference>
<keyword evidence="2" id="KW-0004">4Fe-4S</keyword>
<evidence type="ECO:0000256" key="1">
    <source>
        <dbReference type="ARBA" id="ARBA00007523"/>
    </source>
</evidence>
<dbReference type="Pfam" id="PF10589">
    <property type="entry name" value="NADH_4Fe-4S"/>
    <property type="match status" value="1"/>
</dbReference>
<dbReference type="PROSITE" id="PS00645">
    <property type="entry name" value="COMPLEX1_51K_2"/>
    <property type="match status" value="1"/>
</dbReference>
<sequence length="465" mass="51156">ENIHLSFLDEIKRRNLDKEIKVIITGCHGLCSKGPIVIIYPEGILYCEVSQDDVQEIVEETLVKGRTVERLLYRDPISTELVPHYSDIPFYKKQKRVLLKNCGLLDPENINDYIAREGYEALGKALYERSPEEVIEETKKSGLRGRGGAGFPTGLKWEFTRNARGEKKYIICNADEGDPGAFMDRSILEADPHSVIEGMLIAGYSIGANEGFIYCRAEYALAIHRLKIAISQAMECGLIGKNILGSDFNFLITIKEGAGAFVCGEETALMASIEGKRGEPRTRPPYPAIKGLWGMPTNINNVKTYANVPKIILNGWEWFSSIGTETSKGTKIFALTGQINNIGLIEVPMGITLGEIVFDIGGGILKDKKFKAVQTGGPLGGCLSVESLNTSIDYESLKETGAVMGSGGMIVVDEDTCMVEFAKYFLKFSTDESCGKCVPCRVGGKKMLEILNNITEGKGRLEDFR</sequence>
<dbReference type="SUPFAM" id="SSF142984">
    <property type="entry name" value="Nqo1 middle domain-like"/>
    <property type="match status" value="1"/>
</dbReference>
<dbReference type="PANTHER" id="PTHR43578:SF3">
    <property type="entry name" value="NADH-QUINONE OXIDOREDUCTASE SUBUNIT F"/>
    <property type="match status" value="1"/>
</dbReference>
<dbReference type="InterPro" id="IPR001949">
    <property type="entry name" value="NADH-UbQ_OxRdtase_51kDa_CS"/>
</dbReference>
<protein>
    <recommendedName>
        <fullName evidence="6">NADH-ubiquinone oxidoreductase 51kDa subunit iron-sulphur binding domain-containing protein</fullName>
    </recommendedName>
</protein>
<dbReference type="AlphaFoldDB" id="X0Z7W6"/>
<evidence type="ECO:0000256" key="2">
    <source>
        <dbReference type="ARBA" id="ARBA00022485"/>
    </source>
</evidence>
<reference evidence="7" key="1">
    <citation type="journal article" date="2014" name="Front. Microbiol.">
        <title>High frequency of phylogenetically diverse reductive dehalogenase-homologous genes in deep subseafloor sedimentary metagenomes.</title>
        <authorList>
            <person name="Kawai M."/>
            <person name="Futagami T."/>
            <person name="Toyoda A."/>
            <person name="Takaki Y."/>
            <person name="Nishi S."/>
            <person name="Hori S."/>
            <person name="Arai W."/>
            <person name="Tsubouchi T."/>
            <person name="Morono Y."/>
            <person name="Uchiyama I."/>
            <person name="Ito T."/>
            <person name="Fujiyama A."/>
            <person name="Inagaki F."/>
            <person name="Takami H."/>
        </authorList>
    </citation>
    <scope>NUCLEOTIDE SEQUENCE</scope>
    <source>
        <strain evidence="7">Expedition CK06-06</strain>
    </source>
</reference>
<dbReference type="GO" id="GO:0010181">
    <property type="term" value="F:FMN binding"/>
    <property type="evidence" value="ECO:0007669"/>
    <property type="project" value="InterPro"/>
</dbReference>
<dbReference type="EMBL" id="BART01002098">
    <property type="protein sequence ID" value="GAG56448.1"/>
    <property type="molecule type" value="Genomic_DNA"/>
</dbReference>
<keyword evidence="3" id="KW-0479">Metal-binding</keyword>
<evidence type="ECO:0000256" key="3">
    <source>
        <dbReference type="ARBA" id="ARBA00022723"/>
    </source>
</evidence>
<dbReference type="Gene3D" id="3.40.30.10">
    <property type="entry name" value="Glutaredoxin"/>
    <property type="match status" value="1"/>
</dbReference>
<keyword evidence="4" id="KW-0408">Iron</keyword>
<dbReference type="FunFam" id="3.40.50.11540:FF:000001">
    <property type="entry name" value="NADH dehydrogenase [ubiquinone] flavoprotein 1, mitochondrial"/>
    <property type="match status" value="1"/>
</dbReference>
<gene>
    <name evidence="7" type="ORF">S01H4_06697</name>
</gene>
<dbReference type="SMART" id="SM00928">
    <property type="entry name" value="NADH_4Fe-4S"/>
    <property type="match status" value="1"/>
</dbReference>
<dbReference type="Pfam" id="PF01512">
    <property type="entry name" value="Complex1_51K"/>
    <property type="match status" value="1"/>
</dbReference>
<dbReference type="SUPFAM" id="SSF142019">
    <property type="entry name" value="Nqo1 FMN-binding domain-like"/>
    <property type="match status" value="1"/>
</dbReference>
<dbReference type="InterPro" id="IPR037225">
    <property type="entry name" value="Nuo51_FMN-bd_sf"/>
</dbReference>
<proteinExistence type="inferred from homology"/>
<dbReference type="PANTHER" id="PTHR43578">
    <property type="entry name" value="NADH-QUINONE OXIDOREDUCTASE SUBUNIT F"/>
    <property type="match status" value="1"/>
</dbReference>
<evidence type="ECO:0000313" key="7">
    <source>
        <dbReference type="EMBL" id="GAG56448.1"/>
    </source>
</evidence>
<name>X0Z7W6_9ZZZZ</name>
<dbReference type="GO" id="GO:0051539">
    <property type="term" value="F:4 iron, 4 sulfur cluster binding"/>
    <property type="evidence" value="ECO:0007669"/>
    <property type="project" value="UniProtKB-KW"/>
</dbReference>
<dbReference type="InterPro" id="IPR019575">
    <property type="entry name" value="Nuop51_4Fe4S-bd"/>
</dbReference>
<feature type="domain" description="NADH-ubiquinone oxidoreductase 51kDa subunit iron-sulphur binding" evidence="6">
    <location>
        <begin position="419"/>
        <end position="464"/>
    </location>
</feature>
<comment type="caution">
    <text evidence="7">The sequence shown here is derived from an EMBL/GenBank/DDBJ whole genome shotgun (WGS) entry which is preliminary data.</text>
</comment>
<dbReference type="CDD" id="cd02980">
    <property type="entry name" value="TRX_Fd_family"/>
    <property type="match status" value="1"/>
</dbReference>
<dbReference type="Gene3D" id="3.10.20.600">
    <property type="match status" value="1"/>
</dbReference>
<dbReference type="InterPro" id="IPR011538">
    <property type="entry name" value="Nuo51_FMN-bd"/>
</dbReference>
<dbReference type="GO" id="GO:0046872">
    <property type="term" value="F:metal ion binding"/>
    <property type="evidence" value="ECO:0007669"/>
    <property type="project" value="UniProtKB-KW"/>
</dbReference>
<comment type="similarity">
    <text evidence="1">Belongs to the complex I 51 kDa subunit family.</text>
</comment>
<feature type="non-terminal residue" evidence="7">
    <location>
        <position position="1"/>
    </location>
</feature>
<organism evidence="7">
    <name type="scientific">marine sediment metagenome</name>
    <dbReference type="NCBI Taxonomy" id="412755"/>
    <lineage>
        <taxon>unclassified sequences</taxon>
        <taxon>metagenomes</taxon>
        <taxon>ecological metagenomes</taxon>
    </lineage>
</organism>
<dbReference type="InterPro" id="IPR037207">
    <property type="entry name" value="Nuop51_4Fe4S-bd_sf"/>
</dbReference>
<keyword evidence="5" id="KW-0411">Iron-sulfur</keyword>
<evidence type="ECO:0000256" key="5">
    <source>
        <dbReference type="ARBA" id="ARBA00023014"/>
    </source>
</evidence>
<dbReference type="SUPFAM" id="SSF52833">
    <property type="entry name" value="Thioredoxin-like"/>
    <property type="match status" value="1"/>
</dbReference>
<dbReference type="Gene3D" id="3.40.50.11540">
    <property type="entry name" value="NADH-ubiquinone oxidoreductase 51kDa subunit"/>
    <property type="match status" value="1"/>
</dbReference>
<evidence type="ECO:0000259" key="6">
    <source>
        <dbReference type="SMART" id="SM00928"/>
    </source>
</evidence>
<dbReference type="SUPFAM" id="SSF140490">
    <property type="entry name" value="Nqo1C-terminal domain-like"/>
    <property type="match status" value="1"/>
</dbReference>